<dbReference type="Pfam" id="PF02902">
    <property type="entry name" value="Peptidase_C48"/>
    <property type="match status" value="1"/>
</dbReference>
<sequence length="354" mass="40838">MADLANTQLTMKREFEESMNSLRVGMNLLRDLLLSRLGDLMENGKKERKDEVVEVVNISSDNSFSLTARSKPKMTSTATKRKGNDVLKSPVIGPFTSTQHVSKRDKLLIRHAFDPSKDASEVLVKSPWFHLNCAEFKVLLPETWLSTQIMTMCTHLLTLEDFCEKRRVHWFLPPTFGVSKAGGRVFAYYEETLKTMYGAEEFSDCEKIFAPVLVDKHFFLSVFDLNQKVIQIWDSFPNYLDPIMMEEKVKQIANELDLLFYVEIIRRYACDMLVSFTVEIVVNAHRQQYGFDCGLFVLKLMRSGGSLDDCSRGMRKRFDNEEERIELALFMLNNKDNEIGDEIYRNLVGQIQSG</sequence>
<feature type="domain" description="Ubiquitin-like protease family profile" evidence="4">
    <location>
        <begin position="129"/>
        <end position="304"/>
    </location>
</feature>
<evidence type="ECO:0000259" key="4">
    <source>
        <dbReference type="PROSITE" id="PS50600"/>
    </source>
</evidence>
<dbReference type="SUPFAM" id="SSF54001">
    <property type="entry name" value="Cysteine proteinases"/>
    <property type="match status" value="1"/>
</dbReference>
<dbReference type="EMBL" id="OZ034817">
    <property type="protein sequence ID" value="CAL1381771.1"/>
    <property type="molecule type" value="Genomic_DNA"/>
</dbReference>
<keyword evidence="2" id="KW-0645">Protease</keyword>
<protein>
    <recommendedName>
        <fullName evidence="4">Ubiquitin-like protease family profile domain-containing protein</fullName>
    </recommendedName>
</protein>
<organism evidence="5 6">
    <name type="scientific">Linum trigynum</name>
    <dbReference type="NCBI Taxonomy" id="586398"/>
    <lineage>
        <taxon>Eukaryota</taxon>
        <taxon>Viridiplantae</taxon>
        <taxon>Streptophyta</taxon>
        <taxon>Embryophyta</taxon>
        <taxon>Tracheophyta</taxon>
        <taxon>Spermatophyta</taxon>
        <taxon>Magnoliopsida</taxon>
        <taxon>eudicotyledons</taxon>
        <taxon>Gunneridae</taxon>
        <taxon>Pentapetalae</taxon>
        <taxon>rosids</taxon>
        <taxon>fabids</taxon>
        <taxon>Malpighiales</taxon>
        <taxon>Linaceae</taxon>
        <taxon>Linum</taxon>
    </lineage>
</organism>
<reference evidence="5 6" key="1">
    <citation type="submission" date="2024-04" db="EMBL/GenBank/DDBJ databases">
        <authorList>
            <person name="Fracassetti M."/>
        </authorList>
    </citation>
    <scope>NUCLEOTIDE SEQUENCE [LARGE SCALE GENOMIC DNA]</scope>
</reference>
<comment type="similarity">
    <text evidence="1">Belongs to the peptidase C48 family.</text>
</comment>
<evidence type="ECO:0000256" key="1">
    <source>
        <dbReference type="ARBA" id="ARBA00005234"/>
    </source>
</evidence>
<keyword evidence="3" id="KW-0378">Hydrolase</keyword>
<keyword evidence="6" id="KW-1185">Reference proteome</keyword>
<dbReference type="Proteomes" id="UP001497516">
    <property type="component" value="Chromosome 4"/>
</dbReference>
<dbReference type="InterPro" id="IPR003653">
    <property type="entry name" value="Peptidase_C48_C"/>
</dbReference>
<evidence type="ECO:0000256" key="2">
    <source>
        <dbReference type="ARBA" id="ARBA00022670"/>
    </source>
</evidence>
<dbReference type="GO" id="GO:0008234">
    <property type="term" value="F:cysteine-type peptidase activity"/>
    <property type="evidence" value="ECO:0007669"/>
    <property type="project" value="InterPro"/>
</dbReference>
<accession>A0AAV2E754</accession>
<evidence type="ECO:0000256" key="3">
    <source>
        <dbReference type="ARBA" id="ARBA00022801"/>
    </source>
</evidence>
<evidence type="ECO:0000313" key="6">
    <source>
        <dbReference type="Proteomes" id="UP001497516"/>
    </source>
</evidence>
<proteinExistence type="inferred from homology"/>
<dbReference type="InterPro" id="IPR038765">
    <property type="entry name" value="Papain-like_cys_pep_sf"/>
</dbReference>
<dbReference type="PROSITE" id="PS50600">
    <property type="entry name" value="ULP_PROTEASE"/>
    <property type="match status" value="1"/>
</dbReference>
<evidence type="ECO:0000313" key="5">
    <source>
        <dbReference type="EMBL" id="CAL1381771.1"/>
    </source>
</evidence>
<gene>
    <name evidence="5" type="ORF">LTRI10_LOCUS23128</name>
</gene>
<dbReference type="AlphaFoldDB" id="A0AAV2E754"/>
<name>A0AAV2E754_9ROSI</name>
<dbReference type="GO" id="GO:0006508">
    <property type="term" value="P:proteolysis"/>
    <property type="evidence" value="ECO:0007669"/>
    <property type="project" value="UniProtKB-KW"/>
</dbReference>
<dbReference type="Gene3D" id="3.40.395.10">
    <property type="entry name" value="Adenoviral Proteinase, Chain A"/>
    <property type="match status" value="1"/>
</dbReference>